<dbReference type="AlphaFoldDB" id="A0A3A6QNA8"/>
<dbReference type="Proteomes" id="UP000273252">
    <property type="component" value="Unassembled WGS sequence"/>
</dbReference>
<dbReference type="OrthoDB" id="9876477at2"/>
<dbReference type="EMBL" id="QVMU01000019">
    <property type="protein sequence ID" value="RJX68663.1"/>
    <property type="molecule type" value="Genomic_DNA"/>
</dbReference>
<dbReference type="RefSeq" id="WP_120033644.1">
    <property type="nucleotide sequence ID" value="NZ_QVMU01000019.1"/>
</dbReference>
<proteinExistence type="predicted"/>
<reference evidence="1 2" key="1">
    <citation type="submission" date="2018-08" db="EMBL/GenBank/DDBJ databases">
        <title>Vibrio isolated from the Eastern China Marginal Seas.</title>
        <authorList>
            <person name="Li Y."/>
        </authorList>
    </citation>
    <scope>NUCLEOTIDE SEQUENCE [LARGE SCALE GENOMIC DNA]</scope>
    <source>
        <strain evidence="1 2">BEI233</strain>
    </source>
</reference>
<evidence type="ECO:0000313" key="1">
    <source>
        <dbReference type="EMBL" id="RJX68663.1"/>
    </source>
</evidence>
<evidence type="ECO:0000313" key="2">
    <source>
        <dbReference type="Proteomes" id="UP000273252"/>
    </source>
</evidence>
<comment type="caution">
    <text evidence="1">The sequence shown here is derived from an EMBL/GenBank/DDBJ whole genome shotgun (WGS) entry which is preliminary data.</text>
</comment>
<name>A0A3A6QNA8_9VIBR</name>
<gene>
    <name evidence="1" type="ORF">DZ860_16855</name>
</gene>
<organism evidence="1 2">
    <name type="scientific">Vibrio sinensis</name>
    <dbReference type="NCBI Taxonomy" id="2302434"/>
    <lineage>
        <taxon>Bacteria</taxon>
        <taxon>Pseudomonadati</taxon>
        <taxon>Pseudomonadota</taxon>
        <taxon>Gammaproteobacteria</taxon>
        <taxon>Vibrionales</taxon>
        <taxon>Vibrionaceae</taxon>
        <taxon>Vibrio</taxon>
    </lineage>
</organism>
<accession>A0A3A6QNA8</accession>
<sequence length="66" mass="7028">MSMISLSNADVHQVLSASHHAIANRELTPLVLAVSALSAKEGVRPEVALIRLIQQGANNEQGERNA</sequence>
<protein>
    <submittedName>
        <fullName evidence="1">Uncharacterized protein</fullName>
    </submittedName>
</protein>
<keyword evidence="2" id="KW-1185">Reference proteome</keyword>